<dbReference type="AlphaFoldDB" id="A0AAP0INM1"/>
<evidence type="ECO:0000313" key="1">
    <source>
        <dbReference type="EMBL" id="KAK9118834.1"/>
    </source>
</evidence>
<protein>
    <submittedName>
        <fullName evidence="1">Uncharacterized protein</fullName>
    </submittedName>
</protein>
<reference evidence="1 2" key="1">
    <citation type="submission" date="2024-01" db="EMBL/GenBank/DDBJ databases">
        <title>Genome assemblies of Stephania.</title>
        <authorList>
            <person name="Yang L."/>
        </authorList>
    </citation>
    <scope>NUCLEOTIDE SEQUENCE [LARGE SCALE GENOMIC DNA]</scope>
    <source>
        <strain evidence="1">JXDWG</strain>
        <tissue evidence="1">Leaf</tissue>
    </source>
</reference>
<name>A0AAP0INM1_9MAGN</name>
<comment type="caution">
    <text evidence="1">The sequence shown here is derived from an EMBL/GenBank/DDBJ whole genome shotgun (WGS) entry which is preliminary data.</text>
</comment>
<sequence length="113" mass="13335">MVPLPPIVSSIPSSPLITSLNHRLLLLLRPSRFHCFYFVCVRVFFFYQFITSSSLLHNQKQTTTTPIRFRTHKDKISPQIQIYNKKIKIKLHYFTFNATNSHDSSLFQFDSQQ</sequence>
<evidence type="ECO:0000313" key="2">
    <source>
        <dbReference type="Proteomes" id="UP001419268"/>
    </source>
</evidence>
<accession>A0AAP0INM1</accession>
<organism evidence="1 2">
    <name type="scientific">Stephania cephalantha</name>
    <dbReference type="NCBI Taxonomy" id="152367"/>
    <lineage>
        <taxon>Eukaryota</taxon>
        <taxon>Viridiplantae</taxon>
        <taxon>Streptophyta</taxon>
        <taxon>Embryophyta</taxon>
        <taxon>Tracheophyta</taxon>
        <taxon>Spermatophyta</taxon>
        <taxon>Magnoliopsida</taxon>
        <taxon>Ranunculales</taxon>
        <taxon>Menispermaceae</taxon>
        <taxon>Menispermoideae</taxon>
        <taxon>Cissampelideae</taxon>
        <taxon>Stephania</taxon>
    </lineage>
</organism>
<dbReference type="Proteomes" id="UP001419268">
    <property type="component" value="Unassembled WGS sequence"/>
</dbReference>
<proteinExistence type="predicted"/>
<dbReference type="EMBL" id="JBBNAG010000007">
    <property type="protein sequence ID" value="KAK9118834.1"/>
    <property type="molecule type" value="Genomic_DNA"/>
</dbReference>
<gene>
    <name evidence="1" type="ORF">Scep_016927</name>
</gene>
<keyword evidence="2" id="KW-1185">Reference proteome</keyword>